<dbReference type="Proteomes" id="UP000001072">
    <property type="component" value="Unassembled WGS sequence"/>
</dbReference>
<gene>
    <name evidence="1" type="ORF">MELLADRAFT_114612</name>
</gene>
<evidence type="ECO:0000313" key="1">
    <source>
        <dbReference type="EMBL" id="EGF97078.1"/>
    </source>
</evidence>
<dbReference type="EMBL" id="GL883340">
    <property type="protein sequence ID" value="EGF97078.1"/>
    <property type="molecule type" value="Genomic_DNA"/>
</dbReference>
<dbReference type="InParanoid" id="F4SE49"/>
<name>F4SE49_MELLP</name>
<reference evidence="2" key="1">
    <citation type="journal article" date="2011" name="Proc. Natl. Acad. Sci. U.S.A.">
        <title>Obligate biotrophy features unraveled by the genomic analysis of rust fungi.</title>
        <authorList>
            <person name="Duplessis S."/>
            <person name="Cuomo C.A."/>
            <person name="Lin Y.-C."/>
            <person name="Aerts A."/>
            <person name="Tisserant E."/>
            <person name="Veneault-Fourrey C."/>
            <person name="Joly D.L."/>
            <person name="Hacquard S."/>
            <person name="Amselem J."/>
            <person name="Cantarel B.L."/>
            <person name="Chiu R."/>
            <person name="Coutinho P.M."/>
            <person name="Feau N."/>
            <person name="Field M."/>
            <person name="Frey P."/>
            <person name="Gelhaye E."/>
            <person name="Goldberg J."/>
            <person name="Grabherr M.G."/>
            <person name="Kodira C.D."/>
            <person name="Kohler A."/>
            <person name="Kuees U."/>
            <person name="Lindquist E.A."/>
            <person name="Lucas S.M."/>
            <person name="Mago R."/>
            <person name="Mauceli E."/>
            <person name="Morin E."/>
            <person name="Murat C."/>
            <person name="Pangilinan J.L."/>
            <person name="Park R."/>
            <person name="Pearson M."/>
            <person name="Quesneville H."/>
            <person name="Rouhier N."/>
            <person name="Sakthikumar S."/>
            <person name="Salamov A.A."/>
            <person name="Schmutz J."/>
            <person name="Selles B."/>
            <person name="Shapiro H."/>
            <person name="Tanguay P."/>
            <person name="Tuskan G.A."/>
            <person name="Henrissat B."/>
            <person name="Van de Peer Y."/>
            <person name="Rouze P."/>
            <person name="Ellis J.G."/>
            <person name="Dodds P.N."/>
            <person name="Schein J.E."/>
            <person name="Zhong S."/>
            <person name="Hamelin R.C."/>
            <person name="Grigoriev I.V."/>
            <person name="Szabo L.J."/>
            <person name="Martin F."/>
        </authorList>
    </citation>
    <scope>NUCLEOTIDE SEQUENCE [LARGE SCALE GENOMIC DNA]</scope>
    <source>
        <strain evidence="2">98AG31 / pathotype 3-4-7</strain>
    </source>
</reference>
<protein>
    <submittedName>
        <fullName evidence="1">Uncharacterized protein</fullName>
    </submittedName>
</protein>
<dbReference type="HOGENOM" id="CLU_2250713_0_0_1"/>
<keyword evidence="2" id="KW-1185">Reference proteome</keyword>
<evidence type="ECO:0000313" key="2">
    <source>
        <dbReference type="Proteomes" id="UP000001072"/>
    </source>
</evidence>
<organism evidence="2">
    <name type="scientific">Melampsora larici-populina (strain 98AG31 / pathotype 3-4-7)</name>
    <name type="common">Poplar leaf rust fungus</name>
    <dbReference type="NCBI Taxonomy" id="747676"/>
    <lineage>
        <taxon>Eukaryota</taxon>
        <taxon>Fungi</taxon>
        <taxon>Dikarya</taxon>
        <taxon>Basidiomycota</taxon>
        <taxon>Pucciniomycotina</taxon>
        <taxon>Pucciniomycetes</taxon>
        <taxon>Pucciniales</taxon>
        <taxon>Melampsoraceae</taxon>
        <taxon>Melampsora</taxon>
    </lineage>
</organism>
<proteinExistence type="predicted"/>
<dbReference type="RefSeq" id="XP_007419653.1">
    <property type="nucleotide sequence ID" value="XM_007419591.1"/>
</dbReference>
<dbReference type="KEGG" id="mlr:MELLADRAFT_114612"/>
<sequence length="104" mass="12443">MNIFLPPKPPTAQQYKFNPIVRNRSLPAPVRRCLLLRCRTPFYEPGVIWPTVQGVKIRYKSWNNSVRREDNKPKRSFFSFILETYLDQNSINQLKNFKRRDSKS</sequence>
<dbReference type="AlphaFoldDB" id="F4SE49"/>
<dbReference type="VEuPathDB" id="FungiDB:MELLADRAFT_114612"/>
<accession>F4SE49</accession>
<dbReference type="GeneID" id="18925409"/>